<evidence type="ECO:0000313" key="3">
    <source>
        <dbReference type="Proteomes" id="UP000235672"/>
    </source>
</evidence>
<dbReference type="Pfam" id="PF13738">
    <property type="entry name" value="Pyr_redox_3"/>
    <property type="match status" value="1"/>
</dbReference>
<dbReference type="PANTHER" id="PTHR43539">
    <property type="entry name" value="FLAVIN-BINDING MONOOXYGENASE-LIKE PROTEIN (AFU_ORTHOLOGUE AFUA_4G09220)"/>
    <property type="match status" value="1"/>
</dbReference>
<sequence>MSKLVKFPTSLPTIPIPTEINASEIASHFSQRLPHFEVHDFKDDAVWRDTFALSGTSRTFYTPSTITAAWHETTKLTEACSFALDENGTHIIRSPFGPHWIQAEFSFETGAIPQTVCKGIITLVLISDSEWRIWTLRTILERLKGQPNVDVLDIVNGNAKLTNGHSEESHFDCVVIGGGQAGLSQGGRLKALGISYVVLDKYKEVGDNWKLRYGSAKLHTTREYSHLPFERTFGPKYQEWLSKDDLAAGYKEWASKYDINIWTSTTVTSGSWDQTKKLFTLRIKRGGEDEQSITSRFVVLAGGAGGQIPKMPKYPNQEKFRGLILHSAQYKDASQWTGKRGIVVGTANTAHDVADDMLKSGLSSVTMIQRGRTYVLPTKHYKKTADIHYNATLPTEIGDQQSLTQPLAIVDLLSQRALHHMSDAERSRFDDLEAAGFKLDRYGSIIHHLYNRMGGHYMDVGTSAKISKGLIKIQTSAPVSYTEKGLLLDNGTELDADVIVFTTGFEGNMKYLVKDLFGEEIAEQMGDFWGLDEEGEIKGAWKANHPAMWYHGGTLGLARYYSRFIALQIKAKSLGTPLAVYDKTL</sequence>
<evidence type="ECO:0000313" key="2">
    <source>
        <dbReference type="EMBL" id="PMD18464.1"/>
    </source>
</evidence>
<dbReference type="EMBL" id="KZ613494">
    <property type="protein sequence ID" value="PMD18464.1"/>
    <property type="molecule type" value="Genomic_DNA"/>
</dbReference>
<dbReference type="GO" id="GO:0050660">
    <property type="term" value="F:flavin adenine dinucleotide binding"/>
    <property type="evidence" value="ECO:0007669"/>
    <property type="project" value="TreeGrafter"/>
</dbReference>
<reference evidence="2 3" key="1">
    <citation type="submission" date="2016-05" db="EMBL/GenBank/DDBJ databases">
        <title>A degradative enzymes factory behind the ericoid mycorrhizal symbiosis.</title>
        <authorList>
            <consortium name="DOE Joint Genome Institute"/>
            <person name="Martino E."/>
            <person name="Morin E."/>
            <person name="Grelet G."/>
            <person name="Kuo A."/>
            <person name="Kohler A."/>
            <person name="Daghino S."/>
            <person name="Barry K."/>
            <person name="Choi C."/>
            <person name="Cichocki N."/>
            <person name="Clum A."/>
            <person name="Copeland A."/>
            <person name="Hainaut M."/>
            <person name="Haridas S."/>
            <person name="Labutti K."/>
            <person name="Lindquist E."/>
            <person name="Lipzen A."/>
            <person name="Khouja H.-R."/>
            <person name="Murat C."/>
            <person name="Ohm R."/>
            <person name="Olson A."/>
            <person name="Spatafora J."/>
            <person name="Veneault-Fourrey C."/>
            <person name="Henrissat B."/>
            <person name="Grigoriev I."/>
            <person name="Martin F."/>
            <person name="Perotto S."/>
        </authorList>
    </citation>
    <scope>NUCLEOTIDE SEQUENCE [LARGE SCALE GENOMIC DNA]</scope>
    <source>
        <strain evidence="2 3">UAMH 7357</strain>
    </source>
</reference>
<dbReference type="Proteomes" id="UP000235672">
    <property type="component" value="Unassembled WGS sequence"/>
</dbReference>
<dbReference type="Gene3D" id="3.50.50.60">
    <property type="entry name" value="FAD/NAD(P)-binding domain"/>
    <property type="match status" value="1"/>
</dbReference>
<keyword evidence="1" id="KW-0560">Oxidoreductase</keyword>
<dbReference type="InterPro" id="IPR050982">
    <property type="entry name" value="Auxin_biosynth/cation_transpt"/>
</dbReference>
<dbReference type="PANTHER" id="PTHR43539:SF68">
    <property type="entry name" value="FLAVIN-BINDING MONOOXYGENASE-LIKE PROTEIN (AFU_ORTHOLOGUE AFUA_4G09220)"/>
    <property type="match status" value="1"/>
</dbReference>
<accession>A0A2J6PWX2</accession>
<dbReference type="InterPro" id="IPR036188">
    <property type="entry name" value="FAD/NAD-bd_sf"/>
</dbReference>
<organism evidence="2 3">
    <name type="scientific">Hyaloscypha hepaticicola</name>
    <dbReference type="NCBI Taxonomy" id="2082293"/>
    <lineage>
        <taxon>Eukaryota</taxon>
        <taxon>Fungi</taxon>
        <taxon>Dikarya</taxon>
        <taxon>Ascomycota</taxon>
        <taxon>Pezizomycotina</taxon>
        <taxon>Leotiomycetes</taxon>
        <taxon>Helotiales</taxon>
        <taxon>Hyaloscyphaceae</taxon>
        <taxon>Hyaloscypha</taxon>
    </lineage>
</organism>
<gene>
    <name evidence="2" type="ORF">NA56DRAFT_604500</name>
</gene>
<keyword evidence="3" id="KW-1185">Reference proteome</keyword>
<dbReference type="AlphaFoldDB" id="A0A2J6PWX2"/>
<dbReference type="GO" id="GO:0004497">
    <property type="term" value="F:monooxygenase activity"/>
    <property type="evidence" value="ECO:0007669"/>
    <property type="project" value="UniProtKB-KW"/>
</dbReference>
<keyword evidence="2" id="KW-0503">Monooxygenase</keyword>
<dbReference type="STRING" id="1745343.A0A2J6PWX2"/>
<dbReference type="SUPFAM" id="SSF51905">
    <property type="entry name" value="FAD/NAD(P)-binding domain"/>
    <property type="match status" value="1"/>
</dbReference>
<proteinExistence type="predicted"/>
<dbReference type="OrthoDB" id="74360at2759"/>
<protein>
    <submittedName>
        <fullName evidence="2">Dimethylaniline monooxygenase (N-oxide forming)</fullName>
    </submittedName>
</protein>
<evidence type="ECO:0000256" key="1">
    <source>
        <dbReference type="ARBA" id="ARBA00023002"/>
    </source>
</evidence>
<name>A0A2J6PWX2_9HELO</name>